<dbReference type="OrthoDB" id="15001at2759"/>
<dbReference type="InterPro" id="IPR008012">
    <property type="entry name" value="Ump1"/>
</dbReference>
<evidence type="ECO:0000313" key="3">
    <source>
        <dbReference type="EMBL" id="ORY86899.1"/>
    </source>
</evidence>
<dbReference type="GO" id="GO:0005737">
    <property type="term" value="C:cytoplasm"/>
    <property type="evidence" value="ECO:0007669"/>
    <property type="project" value="TreeGrafter"/>
</dbReference>
<dbReference type="GO" id="GO:0005634">
    <property type="term" value="C:nucleus"/>
    <property type="evidence" value="ECO:0007669"/>
    <property type="project" value="TreeGrafter"/>
</dbReference>
<dbReference type="PANTHER" id="PTHR12828">
    <property type="entry name" value="PROTEASOME MATURATION PROTEIN UMP1"/>
    <property type="match status" value="1"/>
</dbReference>
<dbReference type="Proteomes" id="UP000193685">
    <property type="component" value="Unassembled WGS sequence"/>
</dbReference>
<dbReference type="EMBL" id="MCFI01000002">
    <property type="protein sequence ID" value="ORY86899.1"/>
    <property type="molecule type" value="Genomic_DNA"/>
</dbReference>
<evidence type="ECO:0000256" key="2">
    <source>
        <dbReference type="ARBA" id="ARBA00043974"/>
    </source>
</evidence>
<accession>A0A1Y2FSI4</accession>
<evidence type="ECO:0000256" key="1">
    <source>
        <dbReference type="ARBA" id="ARBA00023186"/>
    </source>
</evidence>
<dbReference type="STRING" id="56484.A0A1Y2FSI4"/>
<reference evidence="3 4" key="1">
    <citation type="submission" date="2016-07" db="EMBL/GenBank/DDBJ databases">
        <title>Pervasive Adenine N6-methylation of Active Genes in Fungi.</title>
        <authorList>
            <consortium name="DOE Joint Genome Institute"/>
            <person name="Mondo S.J."/>
            <person name="Dannebaum R.O."/>
            <person name="Kuo R.C."/>
            <person name="Labutti K."/>
            <person name="Haridas S."/>
            <person name="Kuo A."/>
            <person name="Salamov A."/>
            <person name="Ahrendt S.R."/>
            <person name="Lipzen A."/>
            <person name="Sullivan W."/>
            <person name="Andreopoulos W.B."/>
            <person name="Clum A."/>
            <person name="Lindquist E."/>
            <person name="Daum C."/>
            <person name="Ramamoorthy G.K."/>
            <person name="Gryganskyi A."/>
            <person name="Culley D."/>
            <person name="Magnuson J.K."/>
            <person name="James T.Y."/>
            <person name="O'Malley M.A."/>
            <person name="Stajich J.E."/>
            <person name="Spatafora J.W."/>
            <person name="Visel A."/>
            <person name="Grigoriev I.V."/>
        </authorList>
    </citation>
    <scope>NUCLEOTIDE SEQUENCE [LARGE SCALE GENOMIC DNA]</scope>
    <source>
        <strain evidence="3 4">12-1054</strain>
    </source>
</reference>
<dbReference type="GeneID" id="63787487"/>
<name>A0A1Y2FSI4_PROLT</name>
<proteinExistence type="inferred from homology"/>
<keyword evidence="4" id="KW-1185">Reference proteome</keyword>
<sequence length="137" mass="15508">MRITPPDAHAASVGVDKHLLAPAAPVHDTLRHGHASLAAQHNNRHPLEHRLMHWEKQQAEVRLETMRRVYGLAEPVRRGMELHIVQQGARPALMGSPVGLDILNNTDLKLDVDDVFRSMPSDKSLHDDMDRKVRFRS</sequence>
<dbReference type="OMA" id="MSMRIVP"/>
<dbReference type="GO" id="GO:0043248">
    <property type="term" value="P:proteasome assembly"/>
    <property type="evidence" value="ECO:0007669"/>
    <property type="project" value="InterPro"/>
</dbReference>
<dbReference type="RefSeq" id="XP_040727755.1">
    <property type="nucleotide sequence ID" value="XM_040870888.1"/>
</dbReference>
<keyword evidence="1" id="KW-0143">Chaperone</keyword>
<comment type="caution">
    <text evidence="3">The sequence shown here is derived from an EMBL/GenBank/DDBJ whole genome shotgun (WGS) entry which is preliminary data.</text>
</comment>
<dbReference type="GO" id="GO:0000502">
    <property type="term" value="C:proteasome complex"/>
    <property type="evidence" value="ECO:0007669"/>
    <property type="project" value="UniProtKB-KW"/>
</dbReference>
<dbReference type="AlphaFoldDB" id="A0A1Y2FSI4"/>
<comment type="similarity">
    <text evidence="2">Belongs to the POMP/UMP1 family.</text>
</comment>
<gene>
    <name evidence="3" type="ORF">BCR37DRAFT_390628</name>
</gene>
<keyword evidence="3" id="KW-0647">Proteasome</keyword>
<protein>
    <submittedName>
        <fullName evidence="3">Proteasome maturation factor UMP1-domain-containing protein</fullName>
    </submittedName>
</protein>
<evidence type="ECO:0000313" key="4">
    <source>
        <dbReference type="Proteomes" id="UP000193685"/>
    </source>
</evidence>
<dbReference type="PANTHER" id="PTHR12828:SF3">
    <property type="entry name" value="PROTEASOME MATURATION PROTEIN"/>
    <property type="match status" value="1"/>
</dbReference>
<dbReference type="Pfam" id="PF05348">
    <property type="entry name" value="UMP1"/>
    <property type="match status" value="1"/>
</dbReference>
<organism evidence="3 4">
    <name type="scientific">Protomyces lactucae-debilis</name>
    <dbReference type="NCBI Taxonomy" id="2754530"/>
    <lineage>
        <taxon>Eukaryota</taxon>
        <taxon>Fungi</taxon>
        <taxon>Dikarya</taxon>
        <taxon>Ascomycota</taxon>
        <taxon>Taphrinomycotina</taxon>
        <taxon>Taphrinomycetes</taxon>
        <taxon>Taphrinales</taxon>
        <taxon>Protomycetaceae</taxon>
        <taxon>Protomyces</taxon>
    </lineage>
</organism>